<accession>A0A0K3TFX7</accession>
<protein>
    <submittedName>
        <fullName evidence="2">Exclusion protein TraS</fullName>
    </submittedName>
</protein>
<evidence type="ECO:0000313" key="2">
    <source>
        <dbReference type="EMBL" id="SPE01392.1"/>
    </source>
</evidence>
<feature type="transmembrane region" description="Helical" evidence="1">
    <location>
        <begin position="116"/>
        <end position="133"/>
    </location>
</feature>
<geneLocation type="plasmid" evidence="2">
    <name>RCS70_p</name>
</geneLocation>
<feature type="transmembrane region" description="Helical" evidence="1">
    <location>
        <begin position="64"/>
        <end position="86"/>
    </location>
</feature>
<feature type="transmembrane region" description="Helical" evidence="1">
    <location>
        <begin position="139"/>
        <end position="157"/>
    </location>
</feature>
<dbReference type="AlphaFoldDB" id="A0A0K3TFX7"/>
<dbReference type="EMBL" id="LT985275">
    <property type="protein sequence ID" value="SPE01392.1"/>
    <property type="molecule type" value="Genomic_DNA"/>
</dbReference>
<keyword evidence="1" id="KW-0472">Membrane</keyword>
<gene>
    <name evidence="2" type="primary">traS</name>
    <name evidence="2" type="ORF">RCS70_P0038</name>
</gene>
<evidence type="ECO:0000256" key="1">
    <source>
        <dbReference type="SAM" id="Phobius"/>
    </source>
</evidence>
<name>A0A0K3TFX7_ECOLX</name>
<keyword evidence="1" id="KW-1133">Transmembrane helix</keyword>
<organism evidence="2">
    <name type="scientific">Escherichia coli</name>
    <dbReference type="NCBI Taxonomy" id="562"/>
    <lineage>
        <taxon>Bacteria</taxon>
        <taxon>Pseudomonadati</taxon>
        <taxon>Pseudomonadota</taxon>
        <taxon>Gammaproteobacteria</taxon>
        <taxon>Enterobacterales</taxon>
        <taxon>Enterobacteriaceae</taxon>
        <taxon>Escherichia</taxon>
    </lineage>
</organism>
<keyword evidence="1" id="KW-0812">Transmembrane</keyword>
<keyword evidence="2" id="KW-0614">Plasmid</keyword>
<dbReference type="RefSeq" id="WP_052905444.1">
    <property type="nucleotide sequence ID" value="NZ_CABWJR010000046.1"/>
</dbReference>
<proteinExistence type="predicted"/>
<reference evidence="2" key="1">
    <citation type="submission" date="2018-02" db="EMBL/GenBank/DDBJ databases">
        <authorList>
            <person name="Cohen D.B."/>
            <person name="Kent A.D."/>
        </authorList>
    </citation>
    <scope>NUCLEOTIDE SEQUENCE</scope>
    <source>
        <strain evidence="2">R71</strain>
    </source>
</reference>
<feature type="transmembrane region" description="Helical" evidence="1">
    <location>
        <begin position="40"/>
        <end position="58"/>
    </location>
</feature>
<sequence length="185" mass="20831">MRKSVLEQDVSSLIEKIKESDYEIPKSSDVMKIILKRMQVVIIIQLVMILCHFIIYRYDHEALIGISILSAGGILFFSAVFVPSLYQPVSIMLSINEVDKGDSLIVKLLMRKLKQYWKFLVVINLIIGVGLLLSGEGVISGLGFSWFVTYLICMMSFQMSLSRYMTPAVVSSLSKIKELISASPK</sequence>